<comment type="subcellular location">
    <subcellularLocation>
        <location evidence="1">Cell envelope</location>
    </subcellularLocation>
</comment>
<evidence type="ECO:0000256" key="1">
    <source>
        <dbReference type="ARBA" id="ARBA00004196"/>
    </source>
</evidence>
<dbReference type="OrthoDB" id="9787373at2"/>
<proteinExistence type="predicted"/>
<feature type="domain" description="Heparinase II/III-like C-terminal" evidence="2">
    <location>
        <begin position="314"/>
        <end position="545"/>
    </location>
</feature>
<keyword evidence="4" id="KW-1185">Reference proteome</keyword>
<dbReference type="Gene3D" id="2.70.98.70">
    <property type="match status" value="1"/>
</dbReference>
<dbReference type="InterPro" id="IPR012480">
    <property type="entry name" value="Hepar_II_III_C"/>
</dbReference>
<accession>A0A2T4ZEI4</accession>
<dbReference type="InterPro" id="IPR008929">
    <property type="entry name" value="Chondroitin_lyas"/>
</dbReference>
<name>A0A2T4ZEI4_9HYPH</name>
<evidence type="ECO:0000313" key="3">
    <source>
        <dbReference type="EMBL" id="PTM60306.1"/>
    </source>
</evidence>
<protein>
    <submittedName>
        <fullName evidence="3">Putative heparinase superfamily protein</fullName>
    </submittedName>
</protein>
<dbReference type="Pfam" id="PF07940">
    <property type="entry name" value="Hepar_II_III_C"/>
    <property type="match status" value="1"/>
</dbReference>
<evidence type="ECO:0000259" key="2">
    <source>
        <dbReference type="Pfam" id="PF07940"/>
    </source>
</evidence>
<dbReference type="AlphaFoldDB" id="A0A2T4ZEI4"/>
<reference evidence="3 4" key="1">
    <citation type="submission" date="2018-04" db="EMBL/GenBank/DDBJ databases">
        <title>Genomic Encyclopedia of Archaeal and Bacterial Type Strains, Phase II (KMG-II): from individual species to whole genera.</title>
        <authorList>
            <person name="Goeker M."/>
        </authorList>
    </citation>
    <scope>NUCLEOTIDE SEQUENCE [LARGE SCALE GENOMIC DNA]</scope>
    <source>
        <strain evidence="3 4">DSM 25521</strain>
    </source>
</reference>
<evidence type="ECO:0000313" key="4">
    <source>
        <dbReference type="Proteomes" id="UP000241808"/>
    </source>
</evidence>
<dbReference type="GO" id="GO:0030313">
    <property type="term" value="C:cell envelope"/>
    <property type="evidence" value="ECO:0007669"/>
    <property type="project" value="UniProtKB-SubCell"/>
</dbReference>
<dbReference type="GO" id="GO:0016829">
    <property type="term" value="F:lyase activity"/>
    <property type="evidence" value="ECO:0007669"/>
    <property type="project" value="InterPro"/>
</dbReference>
<dbReference type="EMBL" id="PZZL01000003">
    <property type="protein sequence ID" value="PTM60306.1"/>
    <property type="molecule type" value="Genomic_DNA"/>
</dbReference>
<dbReference type="Gene3D" id="1.50.10.100">
    <property type="entry name" value="Chondroitin AC/alginate lyase"/>
    <property type="match status" value="1"/>
</dbReference>
<organism evidence="3 4">
    <name type="scientific">Phreatobacter oligotrophus</name>
    <dbReference type="NCBI Taxonomy" id="1122261"/>
    <lineage>
        <taxon>Bacteria</taxon>
        <taxon>Pseudomonadati</taxon>
        <taxon>Pseudomonadota</taxon>
        <taxon>Alphaproteobacteria</taxon>
        <taxon>Hyphomicrobiales</taxon>
        <taxon>Phreatobacteraceae</taxon>
        <taxon>Phreatobacter</taxon>
    </lineage>
</organism>
<dbReference type="Proteomes" id="UP000241808">
    <property type="component" value="Unassembled WGS sequence"/>
</dbReference>
<comment type="caution">
    <text evidence="3">The sequence shown here is derived from an EMBL/GenBank/DDBJ whole genome shotgun (WGS) entry which is preliminary data.</text>
</comment>
<sequence length="568" mass="60980">MSGAWGRWIRERRIAVGLGIGAGRRALASLLTWPGRLRVRLGASRAPAIVLVPQDLRTTDPVRADELAAGIFTFAGRTVEAADPFTITPPSEDWAEALATFSWLRHLRASGTPEAAEAGRRLVVAWIAAEGRRHPAGRADTVAAERIRAFIGASGLLLSGADQVFYRRFARALWRQVRDLEARLPRVPPGKDRLAVLIALVTAALCMSGEEKLLAKASRLLGEELQAQILPDGCHVSRHPGIIVGLILDLLPLRQLFPARNATPPATIVTAVDRMMPMIRFFQLGDGSLGRFNGMGPTPIDQVATALVYDDTRGTAPLSASHGGYERLEAGPAIVLVDAGAAPPARYSGDAHAGCLSFEFSAGRDPIVVNCGVPPILKAAWRTDARKTAAHSTVSVANRSSMRIGTGIWSEGLVVSGTGPVTRERRGQSLVARHDGYRSRLGVVHVRRLDLAATGDRLAGEDRIEGADQPYTLRFHLHPGVEVIPTEHPQAALLRLPGGDGWRFVADQPVAIEESVALAQAEGPRRALQIVVAVASSAAIPAVTWAFQRLERPQKRAEPLPEPELPLG</sequence>
<gene>
    <name evidence="3" type="ORF">C8P69_103236</name>
</gene>
<dbReference type="RefSeq" id="WP_108176001.1">
    <property type="nucleotide sequence ID" value="NZ_PZZL01000003.1"/>
</dbReference>